<accession>A0AAD3CNE8</accession>
<dbReference type="SMART" id="SM00129">
    <property type="entry name" value="KISc"/>
    <property type="match status" value="1"/>
</dbReference>
<comment type="subcellular location">
    <subcellularLocation>
        <location evidence="1">Cytoplasm</location>
        <location evidence="1">Cytoskeleton</location>
    </subcellularLocation>
</comment>
<dbReference type="Proteomes" id="UP001054902">
    <property type="component" value="Unassembled WGS sequence"/>
</dbReference>
<dbReference type="FunFam" id="3.40.850.10:FF:000019">
    <property type="entry name" value="Kinesin-like protein KIN-5D"/>
    <property type="match status" value="1"/>
</dbReference>
<keyword evidence="10" id="KW-0175">Coiled coil</keyword>
<feature type="domain" description="Kinesin motor" evidence="12">
    <location>
        <begin position="6"/>
        <end position="374"/>
    </location>
</feature>
<dbReference type="Gene3D" id="3.40.850.10">
    <property type="entry name" value="Kinesin motor domain"/>
    <property type="match status" value="1"/>
</dbReference>
<dbReference type="PANTHER" id="PTHR47970">
    <property type="entry name" value="KINESIN-LIKE PROTEIN KIF11"/>
    <property type="match status" value="1"/>
</dbReference>
<gene>
    <name evidence="13" type="ORF">CTEN210_05374</name>
</gene>
<feature type="coiled-coil region" evidence="10">
    <location>
        <begin position="422"/>
        <end position="582"/>
    </location>
</feature>
<dbReference type="InterPro" id="IPR019821">
    <property type="entry name" value="Kinesin_motor_CS"/>
</dbReference>
<dbReference type="InterPro" id="IPR027417">
    <property type="entry name" value="P-loop_NTPase"/>
</dbReference>
<comment type="caution">
    <text evidence="13">The sequence shown here is derived from an EMBL/GenBank/DDBJ whole genome shotgun (WGS) entry which is preliminary data.</text>
</comment>
<organism evidence="13 14">
    <name type="scientific">Chaetoceros tenuissimus</name>
    <dbReference type="NCBI Taxonomy" id="426638"/>
    <lineage>
        <taxon>Eukaryota</taxon>
        <taxon>Sar</taxon>
        <taxon>Stramenopiles</taxon>
        <taxon>Ochrophyta</taxon>
        <taxon>Bacillariophyta</taxon>
        <taxon>Coscinodiscophyceae</taxon>
        <taxon>Chaetocerotophycidae</taxon>
        <taxon>Chaetocerotales</taxon>
        <taxon>Chaetocerotaceae</taxon>
        <taxon>Chaetoceros</taxon>
    </lineage>
</organism>
<dbReference type="PROSITE" id="PS50067">
    <property type="entry name" value="KINESIN_MOTOR_2"/>
    <property type="match status" value="1"/>
</dbReference>
<dbReference type="PRINTS" id="PR00380">
    <property type="entry name" value="KINESINHEAVY"/>
</dbReference>
<keyword evidence="5 9" id="KW-0067">ATP-binding</keyword>
<feature type="compositionally biased region" description="Basic and acidic residues" evidence="11">
    <location>
        <begin position="1155"/>
        <end position="1170"/>
    </location>
</feature>
<evidence type="ECO:0000259" key="12">
    <source>
        <dbReference type="PROSITE" id="PS50067"/>
    </source>
</evidence>
<dbReference type="GO" id="GO:0005876">
    <property type="term" value="C:spindle microtubule"/>
    <property type="evidence" value="ECO:0007669"/>
    <property type="project" value="TreeGrafter"/>
</dbReference>
<dbReference type="CDD" id="cd00106">
    <property type="entry name" value="KISc"/>
    <property type="match status" value="1"/>
</dbReference>
<dbReference type="PANTHER" id="PTHR47970:SF12">
    <property type="entry name" value="KINESIN FAMILY MEMBER 11"/>
    <property type="match status" value="1"/>
</dbReference>
<evidence type="ECO:0000256" key="10">
    <source>
        <dbReference type="SAM" id="Coils"/>
    </source>
</evidence>
<evidence type="ECO:0000256" key="8">
    <source>
        <dbReference type="ARBA" id="ARBA00034704"/>
    </source>
</evidence>
<dbReference type="AlphaFoldDB" id="A0AAD3CNE8"/>
<evidence type="ECO:0000313" key="14">
    <source>
        <dbReference type="Proteomes" id="UP001054902"/>
    </source>
</evidence>
<dbReference type="InterPro" id="IPR047149">
    <property type="entry name" value="KIF11-like"/>
</dbReference>
<keyword evidence="6 9" id="KW-0505">Motor protein</keyword>
<evidence type="ECO:0000256" key="2">
    <source>
        <dbReference type="ARBA" id="ARBA00022490"/>
    </source>
</evidence>
<sequence>MESSSSIQVVVRLRPMNEKEKKHSTLPVIKASTNEKTVTVIKGQGTRQARNSFAFDNVFSSFSSQQEVFDGTLKPVIRDVLAGYESTIFAYGQTGTGKTHTMEGDLSLPEQFGVIPRSAEAIFDAVSKPDFQQTRVTCSYLEIYNEDLGDLLLVEDSDDQSTSSSGNKRPSPSKRNTKKKIVKLEILEGPEGPFCRGLTEVEVQSAADVLSLMQRAQQYRKVGETKMNRQSSRSHCLFTIKVESRKKMRDGSIIDFRGKLHMVDLAGSECAKSAGMDKGSSGSEQVARERERMNINRSLLTLGRVIKMLKEQSEKGGKKSNIRIPYRDSKLTRILQESLGGRCKTLIVATVSPSVTAIEESLSTLHYAQSANGIVNKPISSSKMSVTGRPPTRSGDSTTTEATSVDTWYEMECRLEYMQSQVEEAQAALARKHMQQQELEEAAEKAVAELETCQGELQAEKEANTKLEKQIEEEKKQKEALAELQRKTEMALKQTSAILEATQKTEISLTDEAKDLLANLEQSIDDSRHLHNKLTEAREDVVTKRQLTQSFHAATLALLKSLVNKMDEISSLENKYNEEMMNLASTGQNREMDNISKYAQVLESLKADIEKRANMLEEYITGEQGLQEVLANSALLVKEKSDVVRSSVENGENALFSAFDDVLNKLSQYSHEIEDMNSKYIESSKEYASSMEEKISEAKNNLANILNVAKTGLSTVSEANESSKTQLSSVLQSIIDMTKSSVSNISKLSKNQCNVLEDSLKSFDAGMKFDDMKSTMASQSELIQVQGSQHVNDIDALQKIINMQKKNIQDAAEKQKKLRDQALKEIMNGVQKLVKREISNLERESDSSQKLFLSDNAALLNQNDTSKASVTSLLSDIKKSVEHMGSHVDMAQKNDEMIQSAVQDTIPVFQTVAESAKKHSSNIKSAVSKGISNVSDLGDQIDLLVKTSSQLDADGKELGMFVSDTVMAEVKTGVQSMNEGTKHLSQFASETILKQVEGDVNAMRQPRHKWKSETLNNIDEISSTVEESSAAMSNVMKTQTEEIQSLSKATRTKTDAFVNRERKEQEAGAKDHTAKIKKHLQASTSSTTESLSSSRRDIEALHGKVDHHANTDMNCFDVVEPIAKRRKINYNSSLSSTPADSEILASVDLHFEAKEEKADDSVDSIAKEETTEVDEQSLGDESVHSRNDVPKNILPTRPSSSSQNEKENISRNPNRMERERSVSKKSANRLPKHRSRSKSASRKNVR</sequence>
<dbReference type="EMBL" id="BLLK01000029">
    <property type="protein sequence ID" value="GFH48898.1"/>
    <property type="molecule type" value="Genomic_DNA"/>
</dbReference>
<dbReference type="GO" id="GO:0007018">
    <property type="term" value="P:microtubule-based movement"/>
    <property type="evidence" value="ECO:0007669"/>
    <property type="project" value="InterPro"/>
</dbReference>
<evidence type="ECO:0000256" key="7">
    <source>
        <dbReference type="ARBA" id="ARBA00023212"/>
    </source>
</evidence>
<evidence type="ECO:0000256" key="11">
    <source>
        <dbReference type="SAM" id="MobiDB-lite"/>
    </source>
</evidence>
<feature type="compositionally biased region" description="Basic and acidic residues" evidence="11">
    <location>
        <begin position="1052"/>
        <end position="1074"/>
    </location>
</feature>
<feature type="compositionally biased region" description="Low complexity" evidence="11">
    <location>
        <begin position="1083"/>
        <end position="1093"/>
    </location>
</feature>
<comment type="similarity">
    <text evidence="8">Belongs to the TRAFAC class myosin-kinesin ATPase superfamily. Kinesin family. KIN-5/BimC subfamily.</text>
</comment>
<dbReference type="GO" id="GO:0051231">
    <property type="term" value="P:spindle elongation"/>
    <property type="evidence" value="ECO:0007669"/>
    <property type="project" value="TreeGrafter"/>
</dbReference>
<feature type="region of interest" description="Disordered" evidence="11">
    <location>
        <begin position="157"/>
        <end position="179"/>
    </location>
</feature>
<keyword evidence="7" id="KW-0206">Cytoskeleton</keyword>
<dbReference type="GO" id="GO:0008017">
    <property type="term" value="F:microtubule binding"/>
    <property type="evidence" value="ECO:0007669"/>
    <property type="project" value="InterPro"/>
</dbReference>
<feature type="compositionally biased region" description="Basic residues" evidence="11">
    <location>
        <begin position="1226"/>
        <end position="1246"/>
    </location>
</feature>
<keyword evidence="14" id="KW-1185">Reference proteome</keyword>
<keyword evidence="3" id="KW-0493">Microtubule</keyword>
<dbReference type="PROSITE" id="PS00411">
    <property type="entry name" value="KINESIN_MOTOR_1"/>
    <property type="match status" value="1"/>
</dbReference>
<feature type="coiled-coil region" evidence="10">
    <location>
        <begin position="681"/>
        <end position="708"/>
    </location>
</feature>
<dbReference type="Pfam" id="PF00225">
    <property type="entry name" value="Kinesin"/>
    <property type="match status" value="1"/>
</dbReference>
<feature type="region of interest" description="Disordered" evidence="11">
    <location>
        <begin position="1045"/>
        <end position="1095"/>
    </location>
</feature>
<name>A0AAD3CNE8_9STRA</name>
<dbReference type="GO" id="GO:0072686">
    <property type="term" value="C:mitotic spindle"/>
    <property type="evidence" value="ECO:0007669"/>
    <property type="project" value="TreeGrafter"/>
</dbReference>
<feature type="coiled-coil region" evidence="10">
    <location>
        <begin position="794"/>
        <end position="825"/>
    </location>
</feature>
<evidence type="ECO:0000256" key="5">
    <source>
        <dbReference type="ARBA" id="ARBA00022840"/>
    </source>
</evidence>
<feature type="compositionally biased region" description="Basic and acidic residues" evidence="11">
    <location>
        <begin position="1204"/>
        <end position="1222"/>
    </location>
</feature>
<evidence type="ECO:0000256" key="6">
    <source>
        <dbReference type="ARBA" id="ARBA00023175"/>
    </source>
</evidence>
<dbReference type="GO" id="GO:0005524">
    <property type="term" value="F:ATP binding"/>
    <property type="evidence" value="ECO:0007669"/>
    <property type="project" value="UniProtKB-UniRule"/>
</dbReference>
<dbReference type="GO" id="GO:0008574">
    <property type="term" value="F:plus-end-directed microtubule motor activity"/>
    <property type="evidence" value="ECO:0007669"/>
    <property type="project" value="TreeGrafter"/>
</dbReference>
<evidence type="ECO:0000256" key="4">
    <source>
        <dbReference type="ARBA" id="ARBA00022741"/>
    </source>
</evidence>
<feature type="region of interest" description="Disordered" evidence="11">
    <location>
        <begin position="381"/>
        <end position="403"/>
    </location>
</feature>
<feature type="compositionally biased region" description="Polar residues" evidence="11">
    <location>
        <begin position="394"/>
        <end position="403"/>
    </location>
</feature>
<evidence type="ECO:0000256" key="1">
    <source>
        <dbReference type="ARBA" id="ARBA00004245"/>
    </source>
</evidence>
<reference evidence="13 14" key="1">
    <citation type="journal article" date="2021" name="Sci. Rep.">
        <title>The genome of the diatom Chaetoceros tenuissimus carries an ancient integrated fragment of an extant virus.</title>
        <authorList>
            <person name="Hongo Y."/>
            <person name="Kimura K."/>
            <person name="Takaki Y."/>
            <person name="Yoshida Y."/>
            <person name="Baba S."/>
            <person name="Kobayashi G."/>
            <person name="Nagasaki K."/>
            <person name="Hano T."/>
            <person name="Tomaru Y."/>
        </authorList>
    </citation>
    <scope>NUCLEOTIDE SEQUENCE [LARGE SCALE GENOMIC DNA]</scope>
    <source>
        <strain evidence="13 14">NIES-3715</strain>
    </source>
</reference>
<evidence type="ECO:0000256" key="3">
    <source>
        <dbReference type="ARBA" id="ARBA00022701"/>
    </source>
</evidence>
<dbReference type="GO" id="GO:0090307">
    <property type="term" value="P:mitotic spindle assembly"/>
    <property type="evidence" value="ECO:0007669"/>
    <property type="project" value="TreeGrafter"/>
</dbReference>
<protein>
    <recommendedName>
        <fullName evidence="12">Kinesin motor domain-containing protein</fullName>
    </recommendedName>
</protein>
<keyword evidence="4 9" id="KW-0547">Nucleotide-binding</keyword>
<feature type="region of interest" description="Disordered" evidence="11">
    <location>
        <begin position="1155"/>
        <end position="1246"/>
    </location>
</feature>
<dbReference type="InterPro" id="IPR036961">
    <property type="entry name" value="Kinesin_motor_dom_sf"/>
</dbReference>
<evidence type="ECO:0000313" key="13">
    <source>
        <dbReference type="EMBL" id="GFH48898.1"/>
    </source>
</evidence>
<dbReference type="SUPFAM" id="SSF52540">
    <property type="entry name" value="P-loop containing nucleoside triphosphate hydrolases"/>
    <property type="match status" value="1"/>
</dbReference>
<dbReference type="InterPro" id="IPR001752">
    <property type="entry name" value="Kinesin_motor_dom"/>
</dbReference>
<feature type="binding site" evidence="9">
    <location>
        <begin position="92"/>
        <end position="99"/>
    </location>
    <ligand>
        <name>ATP</name>
        <dbReference type="ChEBI" id="CHEBI:30616"/>
    </ligand>
</feature>
<feature type="compositionally biased region" description="Polar residues" evidence="11">
    <location>
        <begin position="160"/>
        <end position="170"/>
    </location>
</feature>
<keyword evidence="2" id="KW-0963">Cytoplasm</keyword>
<evidence type="ECO:0000256" key="9">
    <source>
        <dbReference type="PROSITE-ProRule" id="PRU00283"/>
    </source>
</evidence>
<proteinExistence type="inferred from homology"/>